<accession>A0A0A6VQN3</accession>
<evidence type="ECO:0000256" key="6">
    <source>
        <dbReference type="ARBA" id="ARBA00024937"/>
    </source>
</evidence>
<gene>
    <name evidence="9" type="ORF">GY22_09760</name>
</gene>
<dbReference type="Gene3D" id="3.40.50.1360">
    <property type="match status" value="1"/>
</dbReference>
<evidence type="ECO:0000313" key="9">
    <source>
        <dbReference type="EMBL" id="KHD97300.1"/>
    </source>
</evidence>
<dbReference type="InterPro" id="IPR001034">
    <property type="entry name" value="DeoR_HTH"/>
</dbReference>
<dbReference type="InterPro" id="IPR050313">
    <property type="entry name" value="Carb_Metab_HTH_regulators"/>
</dbReference>
<dbReference type="GO" id="GO:0003700">
    <property type="term" value="F:DNA-binding transcription factor activity"/>
    <property type="evidence" value="ECO:0007669"/>
    <property type="project" value="InterPro"/>
</dbReference>
<keyword evidence="9" id="KW-0808">Transferase</keyword>
<dbReference type="Pfam" id="PF00455">
    <property type="entry name" value="DeoRC"/>
    <property type="match status" value="1"/>
</dbReference>
<dbReference type="InterPro" id="IPR018356">
    <property type="entry name" value="Tscrpt_reg_HTH_DeoR_CS"/>
</dbReference>
<evidence type="ECO:0000256" key="3">
    <source>
        <dbReference type="ARBA" id="ARBA00023015"/>
    </source>
</evidence>
<sequence length="263" mass="28099">MFAEERQAEIAELVLTTRRVNGADLARRFDVTMETVRRDLAALEAAGRLRRVHGGAVSADQSTSDEKAISSRKHLNTPEKRRIAQAAFDLLRTSGAGAVVLDAGSTVEALADLIVRTDSTLPDGQEQLIITHALHIAAKLADASGIGLELVGGRVRKLTWAAAGGRAAEHYTRLRPDLAFVGCNGIHAAFGLSTPDPIEAVVKTAIIQTSRRVVVLCDSAKHDQETLMRFASLDEIDTLITDRAPGPELAAALEEADVEVVIA</sequence>
<evidence type="ECO:0000256" key="1">
    <source>
        <dbReference type="ARBA" id="ARBA00021390"/>
    </source>
</evidence>
<organism evidence="9 10">
    <name type="scientific">Kocuria rosea subsp. polaris</name>
    <dbReference type="NCBI Taxonomy" id="136273"/>
    <lineage>
        <taxon>Bacteria</taxon>
        <taxon>Bacillati</taxon>
        <taxon>Actinomycetota</taxon>
        <taxon>Actinomycetes</taxon>
        <taxon>Micrococcales</taxon>
        <taxon>Micrococcaceae</taxon>
        <taxon>Kocuria</taxon>
    </lineage>
</organism>
<name>A0A0A6VQN3_KOCRO</name>
<evidence type="ECO:0000256" key="2">
    <source>
        <dbReference type="ARBA" id="ARBA00022491"/>
    </source>
</evidence>
<dbReference type="PROSITE" id="PS00894">
    <property type="entry name" value="HTH_DEOR_1"/>
    <property type="match status" value="1"/>
</dbReference>
<evidence type="ECO:0000256" key="4">
    <source>
        <dbReference type="ARBA" id="ARBA00023125"/>
    </source>
</evidence>
<dbReference type="OrthoDB" id="7688673at2"/>
<keyword evidence="10" id="KW-1185">Reference proteome</keyword>
<proteinExistence type="predicted"/>
<comment type="function">
    <text evidence="6">Repressor of the lactose catabolism operon. Galactose-6-phosphate is the inducer.</text>
</comment>
<feature type="region of interest" description="Disordered" evidence="7">
    <location>
        <begin position="54"/>
        <end position="75"/>
    </location>
</feature>
<feature type="domain" description="HTH deoR-type" evidence="8">
    <location>
        <begin position="3"/>
        <end position="58"/>
    </location>
</feature>
<dbReference type="PANTHER" id="PTHR30363:SF4">
    <property type="entry name" value="GLYCEROL-3-PHOSPHATE REGULON REPRESSOR"/>
    <property type="match status" value="1"/>
</dbReference>
<protein>
    <recommendedName>
        <fullName evidence="1">Lactose phosphotransferase system repressor</fullName>
    </recommendedName>
</protein>
<dbReference type="Proteomes" id="UP000030466">
    <property type="component" value="Unassembled WGS sequence"/>
</dbReference>
<comment type="caution">
    <text evidence="9">The sequence shown here is derived from an EMBL/GenBank/DDBJ whole genome shotgun (WGS) entry which is preliminary data.</text>
</comment>
<dbReference type="InterPro" id="IPR037171">
    <property type="entry name" value="NagB/RpiA_transferase-like"/>
</dbReference>
<evidence type="ECO:0000256" key="5">
    <source>
        <dbReference type="ARBA" id="ARBA00023163"/>
    </source>
</evidence>
<keyword evidence="2" id="KW-0678">Repressor</keyword>
<dbReference type="PRINTS" id="PR00037">
    <property type="entry name" value="HTHLACR"/>
</dbReference>
<dbReference type="SUPFAM" id="SSF100950">
    <property type="entry name" value="NagB/RpiA/CoA transferase-like"/>
    <property type="match status" value="1"/>
</dbReference>
<evidence type="ECO:0000256" key="7">
    <source>
        <dbReference type="SAM" id="MobiDB-lite"/>
    </source>
</evidence>
<dbReference type="InterPro" id="IPR036388">
    <property type="entry name" value="WH-like_DNA-bd_sf"/>
</dbReference>
<dbReference type="EMBL" id="JSUH01000008">
    <property type="protein sequence ID" value="KHD97300.1"/>
    <property type="molecule type" value="Genomic_DNA"/>
</dbReference>
<dbReference type="Pfam" id="PF08220">
    <property type="entry name" value="HTH_DeoR"/>
    <property type="match status" value="1"/>
</dbReference>
<reference evidence="9 10" key="1">
    <citation type="journal article" date="2003" name="Int. J. Syst. Evol. Microbiol.">
        <title>Kocuria polaris sp. nov., an orange-pigmented psychrophilic bacterium isolated from an Antarctic cyanobacterial mat sample.</title>
        <authorList>
            <person name="Reddy G.S."/>
            <person name="Prakash J.S."/>
            <person name="Prabahar V."/>
            <person name="Matsumoto G.I."/>
            <person name="Stackebrandt E."/>
            <person name="Shivaji S."/>
        </authorList>
    </citation>
    <scope>NUCLEOTIDE SEQUENCE [LARGE SCALE GENOMIC DNA]</scope>
    <source>
        <strain evidence="9 10">CMS 76or</strain>
    </source>
</reference>
<dbReference type="AlphaFoldDB" id="A0A0A6VQN3"/>
<dbReference type="SMART" id="SM00420">
    <property type="entry name" value="HTH_DEOR"/>
    <property type="match status" value="1"/>
</dbReference>
<dbReference type="PROSITE" id="PS51000">
    <property type="entry name" value="HTH_DEOR_2"/>
    <property type="match status" value="1"/>
</dbReference>
<keyword evidence="4" id="KW-0238">DNA-binding</keyword>
<dbReference type="GO" id="GO:0003677">
    <property type="term" value="F:DNA binding"/>
    <property type="evidence" value="ECO:0007669"/>
    <property type="project" value="UniProtKB-KW"/>
</dbReference>
<dbReference type="InterPro" id="IPR036390">
    <property type="entry name" value="WH_DNA-bd_sf"/>
</dbReference>
<evidence type="ECO:0000259" key="8">
    <source>
        <dbReference type="PROSITE" id="PS51000"/>
    </source>
</evidence>
<dbReference type="GO" id="GO:0016740">
    <property type="term" value="F:transferase activity"/>
    <property type="evidence" value="ECO:0007669"/>
    <property type="project" value="UniProtKB-KW"/>
</dbReference>
<dbReference type="InterPro" id="IPR014036">
    <property type="entry name" value="DeoR-like_C"/>
</dbReference>
<dbReference type="PANTHER" id="PTHR30363">
    <property type="entry name" value="HTH-TYPE TRANSCRIPTIONAL REGULATOR SRLR-RELATED"/>
    <property type="match status" value="1"/>
</dbReference>
<keyword evidence="3" id="KW-0805">Transcription regulation</keyword>
<dbReference type="SMART" id="SM01134">
    <property type="entry name" value="DeoRC"/>
    <property type="match status" value="1"/>
</dbReference>
<evidence type="ECO:0000313" key="10">
    <source>
        <dbReference type="Proteomes" id="UP000030466"/>
    </source>
</evidence>
<keyword evidence="5" id="KW-0804">Transcription</keyword>
<dbReference type="RefSeq" id="WP_017832768.1">
    <property type="nucleotide sequence ID" value="NZ_JSUH01000008.1"/>
</dbReference>
<dbReference type="Gene3D" id="1.10.10.10">
    <property type="entry name" value="Winged helix-like DNA-binding domain superfamily/Winged helix DNA-binding domain"/>
    <property type="match status" value="1"/>
</dbReference>
<dbReference type="SUPFAM" id="SSF46785">
    <property type="entry name" value="Winged helix' DNA-binding domain"/>
    <property type="match status" value="1"/>
</dbReference>